<dbReference type="EMBL" id="LRXL01000026">
    <property type="protein sequence ID" value="OAB79691.1"/>
    <property type="molecule type" value="Genomic_DNA"/>
</dbReference>
<organism evidence="2 3">
    <name type="scientific">Cochleicola gelatinilyticus</name>
    <dbReference type="NCBI Taxonomy" id="1763537"/>
    <lineage>
        <taxon>Bacteria</taxon>
        <taxon>Pseudomonadati</taxon>
        <taxon>Bacteroidota</taxon>
        <taxon>Flavobacteriia</taxon>
        <taxon>Flavobacteriales</taxon>
        <taxon>Flavobacteriaceae</taxon>
        <taxon>Cochleicola</taxon>
    </lineage>
</organism>
<sequence>MKNLSLILLSALAFTFYSCSDDDNGNTPPDGENTVAGYIYTTTNGQGINQVIRFDRLQDGSIENETAYATNSQGGSNIGVGGDAFGDFDSQGAIQIIDDYLLNVNAGGNTVSVFSLDRSNGDISLLGNTASGGTRPVSISSTPVNGSETEFWVMVGNQWNNPNVQKNVPDVERYPNDAFHMMDLTEADASDAERNIALFRFNTTDGTLSPQGVMDNYVRENGGPVQVLFSEDGSKVAVSLWGIAHFLTDSPSLDEQHPSRVYVYDFNNGTVSNPRFFEESGVAGTIGISWAPNSNTNLYSTNFNVTVAKAENSVISLNDTGSEVVKTANFNAGNGDDLDEACWTVISPNNDRLYVSSFKANVITPYALGAGGAITETLPFETREGTMPAGDSKDMWITSDNSYLYHIGAFQSFSMNVFDITSNGLDFREQILLNTTQSGQGQPGAFNFLGLTGFDL</sequence>
<evidence type="ECO:0000256" key="1">
    <source>
        <dbReference type="SAM" id="SignalP"/>
    </source>
</evidence>
<dbReference type="OrthoDB" id="1339708at2"/>
<proteinExistence type="predicted"/>
<dbReference type="Gene3D" id="2.130.10.10">
    <property type="entry name" value="YVTN repeat-like/Quinoprotein amine dehydrogenase"/>
    <property type="match status" value="1"/>
</dbReference>
<reference evidence="2 3" key="1">
    <citation type="submission" date="2016-02" db="EMBL/GenBank/DDBJ databases">
        <title>Ulvibacter sp. LPB0005, isolated from Thais luteostoma.</title>
        <authorList>
            <person name="Shin S.-K."/>
            <person name="Yi H."/>
        </authorList>
    </citation>
    <scope>NUCLEOTIDE SEQUENCE [LARGE SCALE GENOMIC DNA]</scope>
    <source>
        <strain evidence="2 3">LPB0005</strain>
    </source>
</reference>
<feature type="signal peptide" evidence="1">
    <location>
        <begin position="1"/>
        <end position="20"/>
    </location>
</feature>
<dbReference type="InterPro" id="IPR015943">
    <property type="entry name" value="WD40/YVTN_repeat-like_dom_sf"/>
</dbReference>
<dbReference type="RefSeq" id="WP_157632555.1">
    <property type="nucleotide sequence ID" value="NZ_LRXL01000026.1"/>
</dbReference>
<dbReference type="PROSITE" id="PS51257">
    <property type="entry name" value="PROKAR_LIPOPROTEIN"/>
    <property type="match status" value="1"/>
</dbReference>
<accession>A0A167IIP4</accession>
<evidence type="ECO:0000313" key="2">
    <source>
        <dbReference type="EMBL" id="OAB79691.1"/>
    </source>
</evidence>
<dbReference type="SUPFAM" id="SSF75011">
    <property type="entry name" value="3-carboxy-cis,cis-mucoante lactonizing enzyme"/>
    <property type="match status" value="1"/>
</dbReference>
<protein>
    <submittedName>
        <fullName evidence="2">Uncharacterized protein</fullName>
    </submittedName>
</protein>
<comment type="caution">
    <text evidence="2">The sequence shown here is derived from an EMBL/GenBank/DDBJ whole genome shotgun (WGS) entry which is preliminary data.</text>
</comment>
<dbReference type="STRING" id="1763537.ULVI_02790"/>
<feature type="chain" id="PRO_5007888188" evidence="1">
    <location>
        <begin position="21"/>
        <end position="456"/>
    </location>
</feature>
<keyword evidence="1" id="KW-0732">Signal</keyword>
<evidence type="ECO:0000313" key="3">
    <source>
        <dbReference type="Proteomes" id="UP000077013"/>
    </source>
</evidence>
<keyword evidence="3" id="KW-1185">Reference proteome</keyword>
<gene>
    <name evidence="2" type="ORF">ULVI_02790</name>
</gene>
<dbReference type="AlphaFoldDB" id="A0A167IIP4"/>
<dbReference type="Proteomes" id="UP000077013">
    <property type="component" value="Unassembled WGS sequence"/>
</dbReference>
<name>A0A167IIP4_9FLAO</name>